<organism evidence="2 3">
    <name type="scientific">Paenibacillus etheri</name>
    <dbReference type="NCBI Taxonomy" id="1306852"/>
    <lineage>
        <taxon>Bacteria</taxon>
        <taxon>Bacillati</taxon>
        <taxon>Bacillota</taxon>
        <taxon>Bacilli</taxon>
        <taxon>Bacillales</taxon>
        <taxon>Paenibacillaceae</taxon>
        <taxon>Paenibacillus</taxon>
    </lineage>
</organism>
<sequence length="128" mass="14455">MGLLMDSVIALSLIPIIPFLMVYFIGRGLKKDKKKTFMLAMDVTTFFLLLSVSALFNNLFDNGFGFYLILLIVLISTGLIGGAQNRLKGKVDGKRLFRAVWRLSFFFMSAGYLLFMFVGLIKYISQAM</sequence>
<dbReference type="Proteomes" id="UP000054709">
    <property type="component" value="Unassembled WGS sequence"/>
</dbReference>
<feature type="transmembrane region" description="Helical" evidence="1">
    <location>
        <begin position="103"/>
        <end position="124"/>
    </location>
</feature>
<feature type="transmembrane region" description="Helical" evidence="1">
    <location>
        <begin position="37"/>
        <end position="58"/>
    </location>
</feature>
<keyword evidence="1" id="KW-0472">Membrane</keyword>
<dbReference type="AlphaFoldDB" id="A0A0W1B486"/>
<proteinExistence type="predicted"/>
<feature type="transmembrane region" description="Helical" evidence="1">
    <location>
        <begin position="6"/>
        <end position="25"/>
    </location>
</feature>
<gene>
    <name evidence="2" type="ORF">UQ64_06225</name>
</gene>
<accession>A0A0W1B486</accession>
<evidence type="ECO:0000256" key="1">
    <source>
        <dbReference type="SAM" id="Phobius"/>
    </source>
</evidence>
<feature type="transmembrane region" description="Helical" evidence="1">
    <location>
        <begin position="64"/>
        <end position="83"/>
    </location>
</feature>
<dbReference type="RefSeq" id="WP_060622026.1">
    <property type="nucleotide sequence ID" value="NZ_LCZJ02000014.1"/>
</dbReference>
<keyword evidence="1" id="KW-0812">Transmembrane</keyword>
<dbReference type="EMBL" id="LCZJ02000014">
    <property type="protein sequence ID" value="KTD88378.1"/>
    <property type="molecule type" value="Genomic_DNA"/>
</dbReference>
<name>A0A0W1B486_9BACL</name>
<dbReference type="Pfam" id="PF11877">
    <property type="entry name" value="DUF3397"/>
    <property type="match status" value="1"/>
</dbReference>
<evidence type="ECO:0008006" key="4">
    <source>
        <dbReference type="Google" id="ProtNLM"/>
    </source>
</evidence>
<evidence type="ECO:0000313" key="3">
    <source>
        <dbReference type="Proteomes" id="UP000054709"/>
    </source>
</evidence>
<evidence type="ECO:0000313" key="2">
    <source>
        <dbReference type="EMBL" id="KTD88378.1"/>
    </source>
</evidence>
<protein>
    <recommendedName>
        <fullName evidence="4">DUF3397 domain-containing protein</fullName>
    </recommendedName>
</protein>
<dbReference type="OrthoDB" id="2661791at2"/>
<comment type="caution">
    <text evidence="2">The sequence shown here is derived from an EMBL/GenBank/DDBJ whole genome shotgun (WGS) entry which is preliminary data.</text>
</comment>
<keyword evidence="1" id="KW-1133">Transmembrane helix</keyword>
<keyword evidence="3" id="KW-1185">Reference proteome</keyword>
<reference evidence="2 3" key="1">
    <citation type="journal article" date="2015" name="Int. Biodeterior. Biodegradation">
        <title>Physiological and genetic screening methods for the isolation of methyl tert-butyl ether-degrading bacteria for bioremediation purposes.</title>
        <authorList>
            <person name="Guisado I.M."/>
            <person name="Purswani J."/>
            <person name="Gonzalez Lopez J."/>
            <person name="Pozo C."/>
        </authorList>
    </citation>
    <scope>NUCLEOTIDE SEQUENCE [LARGE SCALE GENOMIC DNA]</scope>
    <source>
        <strain evidence="2 3">SH7</strain>
    </source>
</reference>
<dbReference type="InterPro" id="IPR024515">
    <property type="entry name" value="DUF3397"/>
</dbReference>